<gene>
    <name evidence="2" type="ORF">ACFFH7_31825</name>
</gene>
<protein>
    <submittedName>
        <fullName evidence="2">GNAT family N-acetyltransferase</fullName>
    </submittedName>
</protein>
<evidence type="ECO:0000313" key="3">
    <source>
        <dbReference type="Proteomes" id="UP001589810"/>
    </source>
</evidence>
<accession>A0ABV6N0N4</accession>
<reference evidence="2 3" key="1">
    <citation type="submission" date="2024-09" db="EMBL/GenBank/DDBJ databases">
        <authorList>
            <person name="Sun Q."/>
            <person name="Mori K."/>
        </authorList>
    </citation>
    <scope>NUCLEOTIDE SEQUENCE [LARGE SCALE GENOMIC DNA]</scope>
    <source>
        <strain evidence="2 3">TBRC 1432</strain>
    </source>
</reference>
<dbReference type="InterPro" id="IPR000182">
    <property type="entry name" value="GNAT_dom"/>
</dbReference>
<evidence type="ECO:0000313" key="2">
    <source>
        <dbReference type="EMBL" id="MFC0546143.1"/>
    </source>
</evidence>
<sequence length="253" mass="26829">MGQQIDVDAAVNAFYDTLRRFTELCPGMLTREGAAGTRLLYTGLPVSTLNCVAVAPDPDLAEVDAFAKEIAAMGVPWSIQTRGEPEAGVRDIAARHGRTNVSTLPLLAADISQPPLTAVPAGATVRGITGQDGAVYAAVLAEGFEMPQEMADVFTEPALLDAPGCTAFVLEVDGEAVAAGFNVVIGEYVALYNGTVPARHRRHGYYRALVAARLRHAVAAGARYGITQNSTMSRPLYESLGFALSEDWRYLSG</sequence>
<keyword evidence="3" id="KW-1185">Reference proteome</keyword>
<dbReference type="RefSeq" id="WP_273943302.1">
    <property type="nucleotide sequence ID" value="NZ_CP097263.1"/>
</dbReference>
<dbReference type="SUPFAM" id="SSF55729">
    <property type="entry name" value="Acyl-CoA N-acyltransferases (Nat)"/>
    <property type="match status" value="1"/>
</dbReference>
<feature type="domain" description="N-acetyltransferase" evidence="1">
    <location>
        <begin position="123"/>
        <end position="253"/>
    </location>
</feature>
<dbReference type="InterPro" id="IPR016181">
    <property type="entry name" value="Acyl_CoA_acyltransferase"/>
</dbReference>
<organism evidence="2 3">
    <name type="scientific">Kutzneria chonburiensis</name>
    <dbReference type="NCBI Taxonomy" id="1483604"/>
    <lineage>
        <taxon>Bacteria</taxon>
        <taxon>Bacillati</taxon>
        <taxon>Actinomycetota</taxon>
        <taxon>Actinomycetes</taxon>
        <taxon>Pseudonocardiales</taxon>
        <taxon>Pseudonocardiaceae</taxon>
        <taxon>Kutzneria</taxon>
    </lineage>
</organism>
<dbReference type="EMBL" id="JBHLUD010000011">
    <property type="protein sequence ID" value="MFC0546143.1"/>
    <property type="molecule type" value="Genomic_DNA"/>
</dbReference>
<dbReference type="Proteomes" id="UP001589810">
    <property type="component" value="Unassembled WGS sequence"/>
</dbReference>
<proteinExistence type="predicted"/>
<name>A0ABV6N0N4_9PSEU</name>
<evidence type="ECO:0000259" key="1">
    <source>
        <dbReference type="PROSITE" id="PS51186"/>
    </source>
</evidence>
<dbReference type="Gene3D" id="3.40.630.30">
    <property type="match status" value="1"/>
</dbReference>
<comment type="caution">
    <text evidence="2">The sequence shown here is derived from an EMBL/GenBank/DDBJ whole genome shotgun (WGS) entry which is preliminary data.</text>
</comment>
<dbReference type="PROSITE" id="PS51186">
    <property type="entry name" value="GNAT"/>
    <property type="match status" value="1"/>
</dbReference>
<dbReference type="Pfam" id="PF00583">
    <property type="entry name" value="Acetyltransf_1"/>
    <property type="match status" value="1"/>
</dbReference>